<accession>D5U5K4</accession>
<dbReference type="InterPro" id="IPR036770">
    <property type="entry name" value="Ankyrin_rpt-contain_sf"/>
</dbReference>
<feature type="repeat" description="ANK" evidence="3">
    <location>
        <begin position="13"/>
        <end position="45"/>
    </location>
</feature>
<name>D5U5K4_BRAM5</name>
<dbReference type="Pfam" id="PF12796">
    <property type="entry name" value="Ank_2"/>
    <property type="match status" value="1"/>
</dbReference>
<protein>
    <submittedName>
        <fullName evidence="4">Ankyrin</fullName>
    </submittedName>
</protein>
<dbReference type="InterPro" id="IPR002110">
    <property type="entry name" value="Ankyrin_rpt"/>
</dbReference>
<keyword evidence="2 3" id="KW-0040">ANK repeat</keyword>
<dbReference type="AlphaFoldDB" id="D5U5K4"/>
<evidence type="ECO:0000313" key="5">
    <source>
        <dbReference type="Proteomes" id="UP000001915"/>
    </source>
</evidence>
<sequence>MKYKADVNTVVYDGDTALILAVDNNNMEMVKLLLSYGADINYQGFRGITALFFDLEYDRKENIEMVKLLIKNKADVNIAYNGDR</sequence>
<dbReference type="KEGG" id="brm:Bmur_2410"/>
<dbReference type="PANTHER" id="PTHR24189">
    <property type="entry name" value="MYOTROPHIN"/>
    <property type="match status" value="1"/>
</dbReference>
<gene>
    <name evidence="4" type="ordered locus">Bmur_2410</name>
</gene>
<evidence type="ECO:0000256" key="3">
    <source>
        <dbReference type="PROSITE-ProRule" id="PRU00023"/>
    </source>
</evidence>
<evidence type="ECO:0000256" key="1">
    <source>
        <dbReference type="ARBA" id="ARBA00022737"/>
    </source>
</evidence>
<evidence type="ECO:0000256" key="2">
    <source>
        <dbReference type="ARBA" id="ARBA00023043"/>
    </source>
</evidence>
<dbReference type="InterPro" id="IPR050745">
    <property type="entry name" value="Multifunctional_regulatory"/>
</dbReference>
<dbReference type="PANTHER" id="PTHR24189:SF50">
    <property type="entry name" value="ANKYRIN REPEAT AND SOCS BOX PROTEIN 2"/>
    <property type="match status" value="1"/>
</dbReference>
<dbReference type="Proteomes" id="UP000001915">
    <property type="component" value="Chromosome"/>
</dbReference>
<dbReference type="PROSITE" id="PS50297">
    <property type="entry name" value="ANK_REP_REGION"/>
    <property type="match status" value="1"/>
</dbReference>
<dbReference type="PROSITE" id="PS50088">
    <property type="entry name" value="ANK_REPEAT"/>
    <property type="match status" value="1"/>
</dbReference>
<dbReference type="SMART" id="SM00248">
    <property type="entry name" value="ANK"/>
    <property type="match status" value="2"/>
</dbReference>
<evidence type="ECO:0000313" key="4">
    <source>
        <dbReference type="EMBL" id="ADG72481.1"/>
    </source>
</evidence>
<dbReference type="Gene3D" id="1.25.40.20">
    <property type="entry name" value="Ankyrin repeat-containing domain"/>
    <property type="match status" value="1"/>
</dbReference>
<organism evidence="4 5">
    <name type="scientific">Brachyspira murdochii (strain ATCC 51284 / DSM 12563 / 56-150)</name>
    <name type="common">Serpulina murdochii</name>
    <dbReference type="NCBI Taxonomy" id="526224"/>
    <lineage>
        <taxon>Bacteria</taxon>
        <taxon>Pseudomonadati</taxon>
        <taxon>Spirochaetota</taxon>
        <taxon>Spirochaetia</taxon>
        <taxon>Brachyspirales</taxon>
        <taxon>Brachyspiraceae</taxon>
        <taxon>Brachyspira</taxon>
    </lineage>
</organism>
<reference evidence="4 5" key="1">
    <citation type="journal article" date="2010" name="Stand. Genomic Sci.">
        <title>Complete genome sequence of Brachyspira murdochii type strain (56-150).</title>
        <authorList>
            <person name="Pati A."/>
            <person name="Sikorski J."/>
            <person name="Gronow S."/>
            <person name="Munk C."/>
            <person name="Lapidus A."/>
            <person name="Copeland A."/>
            <person name="Glavina Del Tio T."/>
            <person name="Nolan M."/>
            <person name="Lucas S."/>
            <person name="Chen F."/>
            <person name="Tice H."/>
            <person name="Cheng J.F."/>
            <person name="Han C."/>
            <person name="Detter J.C."/>
            <person name="Bruce D."/>
            <person name="Tapia R."/>
            <person name="Goodwin L."/>
            <person name="Pitluck S."/>
            <person name="Liolios K."/>
            <person name="Ivanova N."/>
            <person name="Mavromatis K."/>
            <person name="Mikhailova N."/>
            <person name="Chen A."/>
            <person name="Palaniappan K."/>
            <person name="Land M."/>
            <person name="Hauser L."/>
            <person name="Chang Y.J."/>
            <person name="Jeffries C.D."/>
            <person name="Spring S."/>
            <person name="Rohde M."/>
            <person name="Goker M."/>
            <person name="Bristow J."/>
            <person name="Eisen J.A."/>
            <person name="Markowitz V."/>
            <person name="Hugenholtz P."/>
            <person name="Kyrpides N.C."/>
            <person name="Klenk H.P."/>
        </authorList>
    </citation>
    <scope>NUCLEOTIDE SEQUENCE [LARGE SCALE GENOMIC DNA]</scope>
    <source>
        <strain evidence="5">ATCC 51284 / DSM 12563 / 56-150</strain>
    </source>
</reference>
<dbReference type="HOGENOM" id="CLU_2521085_0_0_12"/>
<dbReference type="STRING" id="526224.Bmur_2410"/>
<dbReference type="eggNOG" id="COG0666">
    <property type="taxonomic scope" value="Bacteria"/>
</dbReference>
<proteinExistence type="predicted"/>
<keyword evidence="1" id="KW-0677">Repeat</keyword>
<dbReference type="SUPFAM" id="SSF48403">
    <property type="entry name" value="Ankyrin repeat"/>
    <property type="match status" value="1"/>
</dbReference>
<dbReference type="EMBL" id="CP001959">
    <property type="protein sequence ID" value="ADG72481.1"/>
    <property type="molecule type" value="Genomic_DNA"/>
</dbReference>